<name>A0ABW3H8U6_9SPHN</name>
<comment type="caution">
    <text evidence="4">The sequence shown here is derived from an EMBL/GenBank/DDBJ whole genome shotgun (WGS) entry which is preliminary data.</text>
</comment>
<keyword evidence="5" id="KW-1185">Reference proteome</keyword>
<gene>
    <name evidence="4" type="ORF">ACFQ1E_09460</name>
</gene>
<dbReference type="PANTHER" id="PTHR10272:SF0">
    <property type="entry name" value="PLATELET-ACTIVATING FACTOR ACETYLHYDROLASE"/>
    <property type="match status" value="1"/>
</dbReference>
<evidence type="ECO:0000313" key="4">
    <source>
        <dbReference type="EMBL" id="MFD0946563.1"/>
    </source>
</evidence>
<keyword evidence="2" id="KW-0442">Lipid degradation</keyword>
<evidence type="ECO:0000256" key="1">
    <source>
        <dbReference type="ARBA" id="ARBA00022801"/>
    </source>
</evidence>
<evidence type="ECO:0000313" key="5">
    <source>
        <dbReference type="Proteomes" id="UP001596977"/>
    </source>
</evidence>
<protein>
    <submittedName>
        <fullName evidence="4">Alpha/beta hydrolase family protein</fullName>
    </submittedName>
</protein>
<dbReference type="EMBL" id="JBHTJG010000003">
    <property type="protein sequence ID" value="MFD0946563.1"/>
    <property type="molecule type" value="Genomic_DNA"/>
</dbReference>
<organism evidence="4 5">
    <name type="scientific">Sphingomonas canadensis</name>
    <dbReference type="NCBI Taxonomy" id="1219257"/>
    <lineage>
        <taxon>Bacteria</taxon>
        <taxon>Pseudomonadati</taxon>
        <taxon>Pseudomonadota</taxon>
        <taxon>Alphaproteobacteria</taxon>
        <taxon>Sphingomonadales</taxon>
        <taxon>Sphingomonadaceae</taxon>
        <taxon>Sphingomonas</taxon>
    </lineage>
</organism>
<evidence type="ECO:0000256" key="2">
    <source>
        <dbReference type="ARBA" id="ARBA00022963"/>
    </source>
</evidence>
<dbReference type="GO" id="GO:0016787">
    <property type="term" value="F:hydrolase activity"/>
    <property type="evidence" value="ECO:0007669"/>
    <property type="project" value="UniProtKB-KW"/>
</dbReference>
<evidence type="ECO:0000256" key="3">
    <source>
        <dbReference type="ARBA" id="ARBA00023098"/>
    </source>
</evidence>
<reference evidence="5" key="1">
    <citation type="journal article" date="2019" name="Int. J. Syst. Evol. Microbiol.">
        <title>The Global Catalogue of Microorganisms (GCM) 10K type strain sequencing project: providing services to taxonomists for standard genome sequencing and annotation.</title>
        <authorList>
            <consortium name="The Broad Institute Genomics Platform"/>
            <consortium name="The Broad Institute Genome Sequencing Center for Infectious Disease"/>
            <person name="Wu L."/>
            <person name="Ma J."/>
        </authorList>
    </citation>
    <scope>NUCLEOTIDE SEQUENCE [LARGE SCALE GENOMIC DNA]</scope>
    <source>
        <strain evidence="5">CCUG 62982</strain>
    </source>
</reference>
<dbReference type="Gene3D" id="3.40.50.1820">
    <property type="entry name" value="alpha/beta hydrolase"/>
    <property type="match status" value="1"/>
</dbReference>
<keyword evidence="3" id="KW-0443">Lipid metabolism</keyword>
<accession>A0ABW3H8U6</accession>
<dbReference type="RefSeq" id="WP_264943931.1">
    <property type="nucleotide sequence ID" value="NZ_JAPDRA010000003.1"/>
</dbReference>
<dbReference type="InterPro" id="IPR029058">
    <property type="entry name" value="AB_hydrolase_fold"/>
</dbReference>
<sequence length="306" mass="32336">MLLALALAAVPVAVPAITAEAPGPVCDAKWHDAARDRDMPVRIRMPAGTGKAPVILFSHGLGGSVEAGRVWAEVWAQAGFVVIHLQHPGSDREAVRSQGLRGSMAPAQLVARAGDVRFAIDQVARHGKTGDCDLARADERHVGVAGHSFGAHTAQAAAGQSFLRTADLADGRVRAAIAFSPAPPMNGRRSDADAFSSIAIPFLSVTGSEDAVPQLTPVKPEDRQRPFRAMAPGGKYLLWLDGANHGAFGGQDRGSHGSAPDAHVRPIVIRATTAFWRWTLMEDPAARAELEGTSAMLGPRDKLEKR</sequence>
<dbReference type="PANTHER" id="PTHR10272">
    <property type="entry name" value="PLATELET-ACTIVATING FACTOR ACETYLHYDROLASE"/>
    <property type="match status" value="1"/>
</dbReference>
<dbReference type="SUPFAM" id="SSF53474">
    <property type="entry name" value="alpha/beta-Hydrolases"/>
    <property type="match status" value="1"/>
</dbReference>
<dbReference type="Proteomes" id="UP001596977">
    <property type="component" value="Unassembled WGS sequence"/>
</dbReference>
<keyword evidence="1 4" id="KW-0378">Hydrolase</keyword>
<proteinExistence type="predicted"/>